<evidence type="ECO:0000313" key="2">
    <source>
        <dbReference type="EMBL" id="WGL56543.1"/>
    </source>
</evidence>
<proteinExistence type="predicted"/>
<dbReference type="EMBL" id="CP045845">
    <property type="protein sequence ID" value="QGH28483.1"/>
    <property type="molecule type" value="Genomic_DNA"/>
</dbReference>
<dbReference type="RefSeq" id="WP_153742014.1">
    <property type="nucleotide sequence ID" value="NZ_CP045843.1"/>
</dbReference>
<dbReference type="GeneID" id="91971109"/>
<evidence type="ECO:0000313" key="4">
    <source>
        <dbReference type="Proteomes" id="UP001177527"/>
    </source>
</evidence>
<protein>
    <submittedName>
        <fullName evidence="2">Pilus assembly protein</fullName>
    </submittedName>
</protein>
<keyword evidence="3" id="KW-1185">Reference proteome</keyword>
<reference evidence="2" key="2">
    <citation type="submission" date="2023-04" db="EMBL/GenBank/DDBJ databases">
        <title>APH(3)-Id, a novel chromosomal aminoglycoside phosphotransferase, identified from an environmental isolate of Kluyvera intermedia DW18.</title>
        <authorList>
            <person name="Sha Y."/>
        </authorList>
    </citation>
    <scope>NUCLEOTIDE SEQUENCE</scope>
    <source>
        <strain evidence="2">DW18</strain>
    </source>
</reference>
<dbReference type="Proteomes" id="UP001177527">
    <property type="component" value="Chromosome"/>
</dbReference>
<dbReference type="EMBL" id="CP123488">
    <property type="protein sequence ID" value="WGL56543.1"/>
    <property type="molecule type" value="Genomic_DNA"/>
</dbReference>
<organism evidence="2 4">
    <name type="scientific">Kluyvera intermedia</name>
    <name type="common">Enterobacter intermedius</name>
    <dbReference type="NCBI Taxonomy" id="61648"/>
    <lineage>
        <taxon>Bacteria</taxon>
        <taxon>Pseudomonadati</taxon>
        <taxon>Pseudomonadota</taxon>
        <taxon>Gammaproteobacteria</taxon>
        <taxon>Enterobacterales</taxon>
        <taxon>Enterobacteriaceae</taxon>
        <taxon>Kluyvera</taxon>
    </lineage>
</organism>
<reference evidence="1 3" key="1">
    <citation type="submission" date="2019-10" db="EMBL/GenBank/DDBJ databases">
        <title>Complete genome sequencing of drug resistant plasmids in Kluyvera intermedia.</title>
        <authorList>
            <person name="Ke C."/>
            <person name="Jian S."/>
        </authorList>
    </citation>
    <scope>NUCLEOTIDE SEQUENCE [LARGE SCALE GENOMIC DNA]</scope>
    <source>
        <strain evidence="1 3">N2-1</strain>
    </source>
</reference>
<sequence length="262" mass="29764">MAFKCWQLGLHLQQDTVYIVALQHARCGWALKRWWQLPLPAANPTEKADEALIAALMPWRRQLPRQHTVSIAFPANRTLQKRLPRAAMTLRESEQKQWVASAMSQQLEMTANTLCFDYHLAEPQQMWNVTAAQQHEVSRLQRLAHRLQLQIVAITPDACALQTLLPFLKVNDAVLTVPERNQWLWASREAWGHITRDEAPSLSRLGEKLGVEQHQLVCCTTEVNIGTRFDPWSAITQKQPPLPVNDAEFAVAIALAMGASWS</sequence>
<name>A0A5Q2T2R2_KLUIN</name>
<dbReference type="Proteomes" id="UP000344450">
    <property type="component" value="Chromosome"/>
</dbReference>
<dbReference type="AlphaFoldDB" id="A0A5Q2T2R2"/>
<evidence type="ECO:0000313" key="1">
    <source>
        <dbReference type="EMBL" id="QGH28483.1"/>
    </source>
</evidence>
<gene>
    <name evidence="1" type="ORF">GHC21_01835</name>
    <name evidence="2" type="ORF">QBD33_01640</name>
</gene>
<evidence type="ECO:0000313" key="3">
    <source>
        <dbReference type="Proteomes" id="UP000344450"/>
    </source>
</evidence>
<accession>A0A5Q2T2R2</accession>